<dbReference type="GO" id="GO:0010181">
    <property type="term" value="F:FMN binding"/>
    <property type="evidence" value="ECO:0007669"/>
    <property type="project" value="TreeGrafter"/>
</dbReference>
<dbReference type="PANTHER" id="PTHR30543:SF31">
    <property type="entry name" value="NADPH-DEPENDENT AZOREDUCTASE AZR"/>
    <property type="match status" value="1"/>
</dbReference>
<feature type="domain" description="NADPH-dependent FMN reductase-like" evidence="2">
    <location>
        <begin position="3"/>
        <end position="141"/>
    </location>
</feature>
<keyword evidence="1" id="KW-0285">Flavoprotein</keyword>
<dbReference type="SUPFAM" id="SSF52218">
    <property type="entry name" value="Flavoproteins"/>
    <property type="match status" value="1"/>
</dbReference>
<dbReference type="EMBL" id="AP027272">
    <property type="protein sequence ID" value="BDX05910.1"/>
    <property type="molecule type" value="Genomic_DNA"/>
</dbReference>
<dbReference type="Gene3D" id="3.40.50.360">
    <property type="match status" value="1"/>
</dbReference>
<organism evidence="3 4">
    <name type="scientific">Planctobacterium marinum</name>
    <dbReference type="NCBI Taxonomy" id="1631968"/>
    <lineage>
        <taxon>Bacteria</taxon>
        <taxon>Pseudomonadati</taxon>
        <taxon>Pseudomonadota</taxon>
        <taxon>Gammaproteobacteria</taxon>
        <taxon>Alteromonadales</taxon>
        <taxon>Alteromonadaceae</taxon>
        <taxon>Planctobacterium</taxon>
    </lineage>
</organism>
<dbReference type="PANTHER" id="PTHR30543">
    <property type="entry name" value="CHROMATE REDUCTASE"/>
    <property type="match status" value="1"/>
</dbReference>
<name>A0AA48I4S1_9ALTE</name>
<evidence type="ECO:0000313" key="3">
    <source>
        <dbReference type="EMBL" id="BDX05910.1"/>
    </source>
</evidence>
<keyword evidence="1" id="KW-0288">FMN</keyword>
<dbReference type="InterPro" id="IPR005025">
    <property type="entry name" value="FMN_Rdtase-like_dom"/>
</dbReference>
<protein>
    <submittedName>
        <fullName evidence="3">Flavoprotein</fullName>
    </submittedName>
</protein>
<accession>A0AA48I4S1</accession>
<sequence length="200" mass="21974">MNKITIISGSHRKGSESLKMSKVLQARLEAHSSCDKAEIIDLAEVNLPFWSESYSDSEQALIDKVGAQLEASDGFVVVSPEWHGMVTSALKNLFLLFTSKQFAHKPGLIVAVSAGVGGAYPINELRTSSYKNSRLCYLPEHLIVRHVGSIFNGKEDDDKKTEAYIDKRATACVGMLLAYADALKTAREMMPDMSEFPNGM</sequence>
<keyword evidence="4" id="KW-1185">Reference proteome</keyword>
<dbReference type="InterPro" id="IPR050712">
    <property type="entry name" value="NAD(P)H-dep_reductase"/>
</dbReference>
<dbReference type="InterPro" id="IPR029039">
    <property type="entry name" value="Flavoprotein-like_sf"/>
</dbReference>
<evidence type="ECO:0000313" key="4">
    <source>
        <dbReference type="Proteomes" id="UP001333710"/>
    </source>
</evidence>
<proteinExistence type="predicted"/>
<reference evidence="3" key="1">
    <citation type="submission" date="2023-01" db="EMBL/GenBank/DDBJ databases">
        <title>Complete genome sequence of Planctobacterium marinum strain Dej080120_11.</title>
        <authorList>
            <person name="Ueki S."/>
            <person name="Maruyama F."/>
        </authorList>
    </citation>
    <scope>NUCLEOTIDE SEQUENCE</scope>
    <source>
        <strain evidence="3">Dej080120_11</strain>
    </source>
</reference>
<dbReference type="GO" id="GO:0005829">
    <property type="term" value="C:cytosol"/>
    <property type="evidence" value="ECO:0007669"/>
    <property type="project" value="TreeGrafter"/>
</dbReference>
<dbReference type="Pfam" id="PF03358">
    <property type="entry name" value="FMN_red"/>
    <property type="match status" value="1"/>
</dbReference>
<dbReference type="GO" id="GO:0016491">
    <property type="term" value="F:oxidoreductase activity"/>
    <property type="evidence" value="ECO:0007669"/>
    <property type="project" value="InterPro"/>
</dbReference>
<dbReference type="RefSeq" id="WP_338291916.1">
    <property type="nucleotide sequence ID" value="NZ_AP027272.1"/>
</dbReference>
<gene>
    <name evidence="3" type="ORF">MACH26_14310</name>
</gene>
<dbReference type="AlphaFoldDB" id="A0AA48I4S1"/>
<dbReference type="KEGG" id="pmaw:MACH26_14310"/>
<evidence type="ECO:0000256" key="1">
    <source>
        <dbReference type="ARBA" id="ARBA00022643"/>
    </source>
</evidence>
<evidence type="ECO:0000259" key="2">
    <source>
        <dbReference type="Pfam" id="PF03358"/>
    </source>
</evidence>
<dbReference type="Proteomes" id="UP001333710">
    <property type="component" value="Chromosome"/>
</dbReference>